<evidence type="ECO:0000256" key="1">
    <source>
        <dbReference type="SAM" id="MobiDB-lite"/>
    </source>
</evidence>
<name>A0A8T1JMT0_9STRA</name>
<dbReference type="Proteomes" id="UP000760860">
    <property type="component" value="Unassembled WGS sequence"/>
</dbReference>
<protein>
    <submittedName>
        <fullName evidence="2">Uncharacterized protein</fullName>
    </submittedName>
</protein>
<dbReference type="EMBL" id="RCMK01001593">
    <property type="protein sequence ID" value="KAG2891371.1"/>
    <property type="molecule type" value="Genomic_DNA"/>
</dbReference>
<organism evidence="2 4">
    <name type="scientific">Phytophthora cactorum</name>
    <dbReference type="NCBI Taxonomy" id="29920"/>
    <lineage>
        <taxon>Eukaryota</taxon>
        <taxon>Sar</taxon>
        <taxon>Stramenopiles</taxon>
        <taxon>Oomycota</taxon>
        <taxon>Peronosporomycetes</taxon>
        <taxon>Peronosporales</taxon>
        <taxon>Peronosporaceae</taxon>
        <taxon>Phytophthora</taxon>
    </lineage>
</organism>
<accession>A0A8T1JMT0</accession>
<dbReference type="Proteomes" id="UP000736787">
    <property type="component" value="Unassembled WGS sequence"/>
</dbReference>
<evidence type="ECO:0000313" key="2">
    <source>
        <dbReference type="EMBL" id="KAG2891371.1"/>
    </source>
</evidence>
<evidence type="ECO:0000313" key="4">
    <source>
        <dbReference type="Proteomes" id="UP000736787"/>
    </source>
</evidence>
<sequence>MIICTCVDILSLSLLRSSWMRRLSRALKLKPPQASRTLRILLDFGVDVDDADDGDSVWPVSSALVVDDTISWSLESKELDISQSQLLPMDPQQVAAESRLTRLKATQRELFGISQTNYVDGTLAFFDPAVYICTDAVLRCLDAWVASVGQSRLRAQEETFAGDAGRETPLPVPPGSLKHPQKAGPTLSRARKTLCLILEVTTAAPVQLSRGWLTGCATTATVKSWDAVNGTIVDAICHAGPRTIKVAEVGRPPKGMLVMAFRLEVDLVMPGGVYWADLCL</sequence>
<comment type="caution">
    <text evidence="2">The sequence shown here is derived from an EMBL/GenBank/DDBJ whole genome shotgun (WGS) entry which is preliminary data.</text>
</comment>
<dbReference type="VEuPathDB" id="FungiDB:PC110_g18216"/>
<dbReference type="EMBL" id="RCMV01000268">
    <property type="protein sequence ID" value="KAG3220347.1"/>
    <property type="molecule type" value="Genomic_DNA"/>
</dbReference>
<reference evidence="2" key="1">
    <citation type="submission" date="2018-10" db="EMBL/GenBank/DDBJ databases">
        <title>Effector identification in a new, highly contiguous assembly of the strawberry crown rot pathogen Phytophthora cactorum.</title>
        <authorList>
            <person name="Armitage A.D."/>
            <person name="Nellist C.F."/>
            <person name="Bates H."/>
            <person name="Vickerstaff R.J."/>
            <person name="Harrison R.J."/>
        </authorList>
    </citation>
    <scope>NUCLEOTIDE SEQUENCE</scope>
    <source>
        <strain evidence="2">4040</strain>
        <strain evidence="3">P421</strain>
    </source>
</reference>
<dbReference type="AlphaFoldDB" id="A0A8T1JMT0"/>
<feature type="region of interest" description="Disordered" evidence="1">
    <location>
        <begin position="159"/>
        <end position="184"/>
    </location>
</feature>
<gene>
    <name evidence="2" type="ORF">PC117_g24258</name>
    <name evidence="3" type="ORF">PC129_g8905</name>
</gene>
<evidence type="ECO:0000313" key="3">
    <source>
        <dbReference type="EMBL" id="KAG3220347.1"/>
    </source>
</evidence>
<proteinExistence type="predicted"/>